<evidence type="ECO:0000256" key="1">
    <source>
        <dbReference type="SAM" id="Phobius"/>
    </source>
</evidence>
<organism evidence="3 4">
    <name type="scientific">Actinosynnema pretiosum</name>
    <dbReference type="NCBI Taxonomy" id="42197"/>
    <lineage>
        <taxon>Bacteria</taxon>
        <taxon>Bacillati</taxon>
        <taxon>Actinomycetota</taxon>
        <taxon>Actinomycetes</taxon>
        <taxon>Pseudonocardiales</taxon>
        <taxon>Pseudonocardiaceae</taxon>
        <taxon>Actinosynnema</taxon>
    </lineage>
</organism>
<keyword evidence="1" id="KW-0812">Transmembrane</keyword>
<feature type="transmembrane region" description="Helical" evidence="1">
    <location>
        <begin position="276"/>
        <end position="301"/>
    </location>
</feature>
<name>A0A290Z369_9PSEU</name>
<evidence type="ECO:0000313" key="3">
    <source>
        <dbReference type="EMBL" id="ATE53448.1"/>
    </source>
</evidence>
<dbReference type="PROSITE" id="PS51318">
    <property type="entry name" value="TAT"/>
    <property type="match status" value="1"/>
</dbReference>
<keyword evidence="1" id="KW-1133">Transmembrane helix</keyword>
<accession>A0A290Z369</accession>
<evidence type="ECO:0000313" key="4">
    <source>
        <dbReference type="Proteomes" id="UP000218505"/>
    </source>
</evidence>
<feature type="signal peptide" evidence="2">
    <location>
        <begin position="1"/>
        <end position="26"/>
    </location>
</feature>
<keyword evidence="4" id="KW-1185">Reference proteome</keyword>
<reference evidence="3" key="1">
    <citation type="submission" date="2017-09" db="EMBL/GenBank/DDBJ databases">
        <title>Complete Genome Sequence of ansamitocin-producing Bacterium Actinosynnema pretiosum X47.</title>
        <authorList>
            <person name="Cao G."/>
            <person name="Zong G."/>
            <person name="Zhong C."/>
            <person name="Fu J."/>
        </authorList>
    </citation>
    <scope>NUCLEOTIDE SEQUENCE [LARGE SCALE GENOMIC DNA]</scope>
    <source>
        <strain evidence="3">X47</strain>
    </source>
</reference>
<evidence type="ECO:0008006" key="5">
    <source>
        <dbReference type="Google" id="ProtNLM"/>
    </source>
</evidence>
<dbReference type="RefSeq" id="WP_096492390.1">
    <property type="nucleotide sequence ID" value="NZ_CP023445.1"/>
</dbReference>
<keyword evidence="1" id="KW-0472">Membrane</keyword>
<sequence length="320" mass="32173">MSSHRRLLGSLLVAGSLLAAAPPASAAPVRWSVGPTDGRVSLRHVAEPGSTARDSITVRNLGAEPADFVVSAGDGVLGQNGAFDIAAGTPVDSGKWISVGGLDGGRLTLGAGERRDLPVVVAVPADATPGDHPAGIVVGVSGTEDGVRVQRRIGVRVHLQVSGELTPALEVRAVTADFSPSWVPFADGVLKVTYEVVNTGNARLGAAATADVAGPFGLLARRGGDEVDELLPGDSATRAFEVAAPSLFRASGELSVVGVAVGEDRVTAPAAISRGYSVLAVSWSGVAVLVLVVAGAALLLVRRKRNRASGTSGPAVAATA</sequence>
<proteinExistence type="predicted"/>
<dbReference type="KEGG" id="apre:CNX65_09190"/>
<protein>
    <recommendedName>
        <fullName evidence="5">DUF916 domain-containing protein</fullName>
    </recommendedName>
</protein>
<keyword evidence="2" id="KW-0732">Signal</keyword>
<dbReference type="Proteomes" id="UP000218505">
    <property type="component" value="Chromosome"/>
</dbReference>
<gene>
    <name evidence="3" type="ORF">CNX65_09190</name>
</gene>
<dbReference type="AlphaFoldDB" id="A0A290Z369"/>
<feature type="chain" id="PRO_5012538769" description="DUF916 domain-containing protein" evidence="2">
    <location>
        <begin position="27"/>
        <end position="320"/>
    </location>
</feature>
<evidence type="ECO:0000256" key="2">
    <source>
        <dbReference type="SAM" id="SignalP"/>
    </source>
</evidence>
<dbReference type="EMBL" id="CP023445">
    <property type="protein sequence ID" value="ATE53448.1"/>
    <property type="molecule type" value="Genomic_DNA"/>
</dbReference>
<dbReference type="InterPro" id="IPR006311">
    <property type="entry name" value="TAT_signal"/>
</dbReference>